<accession>A0A4U8UMN4</accession>
<reference evidence="1 2" key="1">
    <citation type="journal article" date="2015" name="Genome Biol.">
        <title>Comparative genomics of Steinernema reveals deeply conserved gene regulatory networks.</title>
        <authorList>
            <person name="Dillman A.R."/>
            <person name="Macchietto M."/>
            <person name="Porter C.F."/>
            <person name="Rogers A."/>
            <person name="Williams B."/>
            <person name="Antoshechkin I."/>
            <person name="Lee M.M."/>
            <person name="Goodwin Z."/>
            <person name="Lu X."/>
            <person name="Lewis E.E."/>
            <person name="Goodrich-Blair H."/>
            <person name="Stock S.P."/>
            <person name="Adams B.J."/>
            <person name="Sternberg P.W."/>
            <person name="Mortazavi A."/>
        </authorList>
    </citation>
    <scope>NUCLEOTIDE SEQUENCE [LARGE SCALE GENOMIC DNA]</scope>
    <source>
        <strain evidence="1 2">ALL</strain>
    </source>
</reference>
<dbReference type="EMBL" id="AZBU02000001">
    <property type="protein sequence ID" value="TMS34202.1"/>
    <property type="molecule type" value="Genomic_DNA"/>
</dbReference>
<dbReference type="Proteomes" id="UP000298663">
    <property type="component" value="Unassembled WGS sequence"/>
</dbReference>
<gene>
    <name evidence="1" type="ORF">L596_001839</name>
</gene>
<evidence type="ECO:0000313" key="1">
    <source>
        <dbReference type="EMBL" id="TMS34202.1"/>
    </source>
</evidence>
<dbReference type="AlphaFoldDB" id="A0A4U8UMN4"/>
<name>A0A4U8UMN4_STECR</name>
<reference evidence="1 2" key="2">
    <citation type="journal article" date="2019" name="G3 (Bethesda)">
        <title>Hybrid Assembly of the Genome of the Entomopathogenic Nematode Steinernema carpocapsae Identifies the X-Chromosome.</title>
        <authorList>
            <person name="Serra L."/>
            <person name="Macchietto M."/>
            <person name="Macias-Munoz A."/>
            <person name="McGill C.J."/>
            <person name="Rodriguez I.M."/>
            <person name="Rodriguez B."/>
            <person name="Murad R."/>
            <person name="Mortazavi A."/>
        </authorList>
    </citation>
    <scope>NUCLEOTIDE SEQUENCE [LARGE SCALE GENOMIC DNA]</scope>
    <source>
        <strain evidence="1 2">ALL</strain>
    </source>
</reference>
<sequence>MYYGRWKISVLDDFCGLFLRSTRGISTWTSSASYGILGLTVSHNWMKNKRISSVLMTIALLLHAVSCPADCGAHTTVMIHENNPKTASK</sequence>
<evidence type="ECO:0000313" key="2">
    <source>
        <dbReference type="Proteomes" id="UP000298663"/>
    </source>
</evidence>
<organism evidence="1 2">
    <name type="scientific">Steinernema carpocapsae</name>
    <name type="common">Entomopathogenic nematode</name>
    <dbReference type="NCBI Taxonomy" id="34508"/>
    <lineage>
        <taxon>Eukaryota</taxon>
        <taxon>Metazoa</taxon>
        <taxon>Ecdysozoa</taxon>
        <taxon>Nematoda</taxon>
        <taxon>Chromadorea</taxon>
        <taxon>Rhabditida</taxon>
        <taxon>Tylenchina</taxon>
        <taxon>Panagrolaimomorpha</taxon>
        <taxon>Strongyloidoidea</taxon>
        <taxon>Steinernematidae</taxon>
        <taxon>Steinernema</taxon>
    </lineage>
</organism>
<keyword evidence="2" id="KW-1185">Reference proteome</keyword>
<proteinExistence type="predicted"/>
<protein>
    <submittedName>
        <fullName evidence="1">Uncharacterized protein</fullName>
    </submittedName>
</protein>
<comment type="caution">
    <text evidence="1">The sequence shown here is derived from an EMBL/GenBank/DDBJ whole genome shotgun (WGS) entry which is preliminary data.</text>
</comment>